<dbReference type="InterPro" id="IPR036525">
    <property type="entry name" value="Tubulin/FtsZ_GTPase_sf"/>
</dbReference>
<dbReference type="GO" id="GO:0005525">
    <property type="term" value="F:GTP binding"/>
    <property type="evidence" value="ECO:0007669"/>
    <property type="project" value="InterPro"/>
</dbReference>
<dbReference type="SUPFAM" id="SSF52490">
    <property type="entry name" value="Tubulin nucleotide-binding domain-like"/>
    <property type="match status" value="1"/>
</dbReference>
<dbReference type="Pfam" id="PF00091">
    <property type="entry name" value="Tubulin"/>
    <property type="match status" value="1"/>
</dbReference>
<dbReference type="GO" id="GO:0005737">
    <property type="term" value="C:cytoplasm"/>
    <property type="evidence" value="ECO:0007669"/>
    <property type="project" value="UniProtKB-SubCell"/>
</dbReference>
<sequence length="76" mass="8557">MTQSVVVQVGQCGNQIGCCFWDLVLREHAAVNQKGIYDEAISSFFRNVDTRNQSNIIVTFSQLHTVFHHLSVSAFL</sequence>
<keyword evidence="2" id="KW-0963">Cytoplasm</keyword>
<protein>
    <recommendedName>
        <fullName evidence="3">Tubulin/FtsZ GTPase domain-containing protein</fullName>
    </recommendedName>
</protein>
<evidence type="ECO:0000313" key="4">
    <source>
        <dbReference type="Ensembl" id="ENSCCNP00000001060.1"/>
    </source>
</evidence>
<evidence type="ECO:0000256" key="1">
    <source>
        <dbReference type="ARBA" id="ARBA00004496"/>
    </source>
</evidence>
<evidence type="ECO:0000256" key="2">
    <source>
        <dbReference type="ARBA" id="ARBA00022490"/>
    </source>
</evidence>
<reference evidence="4" key="1">
    <citation type="submission" date="2023-09" db="UniProtKB">
        <authorList>
            <consortium name="Ensembl"/>
        </authorList>
    </citation>
    <scope>IDENTIFICATION</scope>
</reference>
<proteinExistence type="predicted"/>
<feature type="domain" description="Tubulin/FtsZ GTPase" evidence="3">
    <location>
        <begin position="5"/>
        <end position="50"/>
    </location>
</feature>
<dbReference type="InterPro" id="IPR003008">
    <property type="entry name" value="Tubulin_FtsZ_GTPase"/>
</dbReference>
<evidence type="ECO:0000259" key="3">
    <source>
        <dbReference type="Pfam" id="PF00091"/>
    </source>
</evidence>
<comment type="subcellular location">
    <subcellularLocation>
        <location evidence="1">Cytoplasm</location>
    </subcellularLocation>
</comment>
<dbReference type="AlphaFoldDB" id="A0A8C0VUY9"/>
<organism evidence="4">
    <name type="scientific">Castor canadensis</name>
    <name type="common">American beaver</name>
    <dbReference type="NCBI Taxonomy" id="51338"/>
    <lineage>
        <taxon>Eukaryota</taxon>
        <taxon>Metazoa</taxon>
        <taxon>Chordata</taxon>
        <taxon>Craniata</taxon>
        <taxon>Vertebrata</taxon>
        <taxon>Euteleostomi</taxon>
        <taxon>Mammalia</taxon>
        <taxon>Eutheria</taxon>
        <taxon>Euarchontoglires</taxon>
        <taxon>Glires</taxon>
        <taxon>Rodentia</taxon>
        <taxon>Castorimorpha</taxon>
        <taxon>Castoridae</taxon>
        <taxon>Castor</taxon>
    </lineage>
</organism>
<accession>A0A8C0VUY9</accession>
<dbReference type="Gene3D" id="3.40.50.1440">
    <property type="entry name" value="Tubulin/FtsZ, GTPase domain"/>
    <property type="match status" value="1"/>
</dbReference>
<dbReference type="Ensembl" id="ENSCCNT00000001374.1">
    <property type="protein sequence ID" value="ENSCCNP00000001060.1"/>
    <property type="gene ID" value="ENSCCNG00000001154.1"/>
</dbReference>
<name>A0A8C0VUY9_CASCN</name>